<dbReference type="PROSITE" id="PS50977">
    <property type="entry name" value="HTH_TETR_2"/>
    <property type="match status" value="1"/>
</dbReference>
<gene>
    <name evidence="6" type="ORF">E1292_45750</name>
</gene>
<dbReference type="PROSITE" id="PS01081">
    <property type="entry name" value="HTH_TETR_1"/>
    <property type="match status" value="1"/>
</dbReference>
<dbReference type="GO" id="GO:0000976">
    <property type="term" value="F:transcription cis-regulatory region binding"/>
    <property type="evidence" value="ECO:0007669"/>
    <property type="project" value="TreeGrafter"/>
</dbReference>
<name>A0A4R4UJ15_9ACTN</name>
<dbReference type="InterPro" id="IPR050109">
    <property type="entry name" value="HTH-type_TetR-like_transc_reg"/>
</dbReference>
<dbReference type="SUPFAM" id="SSF46689">
    <property type="entry name" value="Homeodomain-like"/>
    <property type="match status" value="1"/>
</dbReference>
<evidence type="ECO:0000256" key="4">
    <source>
        <dbReference type="PROSITE-ProRule" id="PRU00335"/>
    </source>
</evidence>
<comment type="caution">
    <text evidence="6">The sequence shown here is derived from an EMBL/GenBank/DDBJ whole genome shotgun (WGS) entry which is preliminary data.</text>
</comment>
<evidence type="ECO:0000256" key="2">
    <source>
        <dbReference type="ARBA" id="ARBA00023125"/>
    </source>
</evidence>
<dbReference type="RefSeq" id="WP_132606062.1">
    <property type="nucleotide sequence ID" value="NZ_SMKO01000251.1"/>
</dbReference>
<evidence type="ECO:0000256" key="3">
    <source>
        <dbReference type="ARBA" id="ARBA00023163"/>
    </source>
</evidence>
<dbReference type="Gene3D" id="1.10.10.60">
    <property type="entry name" value="Homeodomain-like"/>
    <property type="match status" value="1"/>
</dbReference>
<dbReference type="Proteomes" id="UP000295258">
    <property type="component" value="Unassembled WGS sequence"/>
</dbReference>
<dbReference type="InterPro" id="IPR009057">
    <property type="entry name" value="Homeodomain-like_sf"/>
</dbReference>
<feature type="DNA-binding region" description="H-T-H motif" evidence="4">
    <location>
        <begin position="39"/>
        <end position="58"/>
    </location>
</feature>
<keyword evidence="3" id="KW-0804">Transcription</keyword>
<evidence type="ECO:0000313" key="6">
    <source>
        <dbReference type="EMBL" id="TDC88333.1"/>
    </source>
</evidence>
<accession>A0A4R4UJ15</accession>
<sequence length="205" mass="22587">MTDRESPPRAKRRGREAMRQAIRQAMLDELVEHGYGDVSIEGVALRAGAAKTSVYRYWPTKEDLVIDALEHVLPSPEGHESAGRIREDFRAAARMMARSLAEQAGDVLMTLVGERRRHPAVAEAIMERLIRPRQRAMLELLRQAAARGEITAGSASAIPVLVGSGLLLQHFMHHGTAPDDEQIDEYIDQAVMPLLARPESSGPPA</sequence>
<dbReference type="InterPro" id="IPR011075">
    <property type="entry name" value="TetR_C"/>
</dbReference>
<evidence type="ECO:0000313" key="7">
    <source>
        <dbReference type="Proteomes" id="UP000295258"/>
    </source>
</evidence>
<dbReference type="SUPFAM" id="SSF48498">
    <property type="entry name" value="Tetracyclin repressor-like, C-terminal domain"/>
    <property type="match status" value="1"/>
</dbReference>
<keyword evidence="1" id="KW-0805">Transcription regulation</keyword>
<dbReference type="InterPro" id="IPR036271">
    <property type="entry name" value="Tet_transcr_reg_TetR-rel_C_sf"/>
</dbReference>
<dbReference type="GO" id="GO:0003700">
    <property type="term" value="F:DNA-binding transcription factor activity"/>
    <property type="evidence" value="ECO:0007669"/>
    <property type="project" value="TreeGrafter"/>
</dbReference>
<reference evidence="6 7" key="1">
    <citation type="submission" date="2019-03" db="EMBL/GenBank/DDBJ databases">
        <title>Draft genome sequences of novel Actinobacteria.</title>
        <authorList>
            <person name="Sahin N."/>
            <person name="Ay H."/>
            <person name="Saygin H."/>
        </authorList>
    </citation>
    <scope>NUCLEOTIDE SEQUENCE [LARGE SCALE GENOMIC DNA]</scope>
    <source>
        <strain evidence="6 7">KC310</strain>
    </source>
</reference>
<dbReference type="EMBL" id="SMKO01000251">
    <property type="protein sequence ID" value="TDC88333.1"/>
    <property type="molecule type" value="Genomic_DNA"/>
</dbReference>
<evidence type="ECO:0000259" key="5">
    <source>
        <dbReference type="PROSITE" id="PS50977"/>
    </source>
</evidence>
<dbReference type="PANTHER" id="PTHR30055">
    <property type="entry name" value="HTH-TYPE TRANSCRIPTIONAL REGULATOR RUTR"/>
    <property type="match status" value="1"/>
</dbReference>
<dbReference type="PANTHER" id="PTHR30055:SF148">
    <property type="entry name" value="TETR-FAMILY TRANSCRIPTIONAL REGULATOR"/>
    <property type="match status" value="1"/>
</dbReference>
<dbReference type="Gene3D" id="1.10.357.10">
    <property type="entry name" value="Tetracycline Repressor, domain 2"/>
    <property type="match status" value="1"/>
</dbReference>
<protein>
    <submittedName>
        <fullName evidence="6">TetR/AcrR family transcriptional regulator</fullName>
    </submittedName>
</protein>
<keyword evidence="7" id="KW-1185">Reference proteome</keyword>
<evidence type="ECO:0000256" key="1">
    <source>
        <dbReference type="ARBA" id="ARBA00023015"/>
    </source>
</evidence>
<organism evidence="6 7">
    <name type="scientific">Nonomuraea deserti</name>
    <dbReference type="NCBI Taxonomy" id="1848322"/>
    <lineage>
        <taxon>Bacteria</taxon>
        <taxon>Bacillati</taxon>
        <taxon>Actinomycetota</taxon>
        <taxon>Actinomycetes</taxon>
        <taxon>Streptosporangiales</taxon>
        <taxon>Streptosporangiaceae</taxon>
        <taxon>Nonomuraea</taxon>
    </lineage>
</organism>
<dbReference type="InterPro" id="IPR023772">
    <property type="entry name" value="DNA-bd_HTH_TetR-type_CS"/>
</dbReference>
<dbReference type="AlphaFoldDB" id="A0A4R4UJ15"/>
<dbReference type="Pfam" id="PF00440">
    <property type="entry name" value="TetR_N"/>
    <property type="match status" value="1"/>
</dbReference>
<dbReference type="Pfam" id="PF16859">
    <property type="entry name" value="TetR_C_11"/>
    <property type="match status" value="1"/>
</dbReference>
<proteinExistence type="predicted"/>
<dbReference type="InterPro" id="IPR001647">
    <property type="entry name" value="HTH_TetR"/>
</dbReference>
<keyword evidence="2 4" id="KW-0238">DNA-binding</keyword>
<feature type="domain" description="HTH tetR-type" evidence="5">
    <location>
        <begin position="16"/>
        <end position="76"/>
    </location>
</feature>